<evidence type="ECO:0000256" key="1">
    <source>
        <dbReference type="ARBA" id="ARBA00004651"/>
    </source>
</evidence>
<feature type="transmembrane region" description="Helical" evidence="7">
    <location>
        <begin position="38"/>
        <end position="63"/>
    </location>
</feature>
<dbReference type="PANTHER" id="PTHR10464:SF4">
    <property type="entry name" value="UREA TRANSPORTER"/>
    <property type="match status" value="1"/>
</dbReference>
<sequence>MHLDIQKSVYKETISPLISAVFKGVSQVIFIENAFTGLLITIAIMFSSLSLGIIALLSSLIAVLIGRLGGANRTLINQGLLGYNSVLAGIAISLNLQGGTRFVIAMAGAVVAALFTVAMMKLMEHLSIPVLTFPYIIMTWFLLLASYRLGVFRLNPNLTPQDLSHLNLHFEGTMNWIEGTVSGVGQVFFQDTFWSGILILIGIFWAGWKLGLYAVLGSVVAMLTAYWLGAEVSMLNSGLYGFNAVLTMLAVGVVFDAKSRFAPITGIIAAIVSVPVTASVTTWMMPYGLPTLTMPFVLSTWLFLAARKALPNI</sequence>
<feature type="transmembrane region" description="Helical" evidence="7">
    <location>
        <begin position="261"/>
        <end position="281"/>
    </location>
</feature>
<dbReference type="Pfam" id="PF03253">
    <property type="entry name" value="UT"/>
    <property type="match status" value="1"/>
</dbReference>
<evidence type="ECO:0000256" key="7">
    <source>
        <dbReference type="SAM" id="Phobius"/>
    </source>
</evidence>
<keyword evidence="3" id="KW-1003">Cell membrane</keyword>
<evidence type="ECO:0000256" key="6">
    <source>
        <dbReference type="ARBA" id="ARBA00023136"/>
    </source>
</evidence>
<protein>
    <submittedName>
        <fullName evidence="8">Urea transporter</fullName>
    </submittedName>
</protein>
<feature type="transmembrane region" description="Helical" evidence="7">
    <location>
        <begin position="102"/>
        <end position="119"/>
    </location>
</feature>
<dbReference type="EMBL" id="JACSQL010000003">
    <property type="protein sequence ID" value="MBD7968306.1"/>
    <property type="molecule type" value="Genomic_DNA"/>
</dbReference>
<keyword evidence="4 7" id="KW-0812">Transmembrane</keyword>
<name>A0ABR8SXS6_9BACL</name>
<feature type="transmembrane region" description="Helical" evidence="7">
    <location>
        <begin position="126"/>
        <end position="147"/>
    </location>
</feature>
<dbReference type="PIRSF" id="PIRSF016502">
    <property type="entry name" value="Urea_transporter"/>
    <property type="match status" value="1"/>
</dbReference>
<reference evidence="8 9" key="1">
    <citation type="submission" date="2020-08" db="EMBL/GenBank/DDBJ databases">
        <title>A Genomic Blueprint of the Chicken Gut Microbiome.</title>
        <authorList>
            <person name="Gilroy R."/>
            <person name="Ravi A."/>
            <person name="Getino M."/>
            <person name="Pursley I."/>
            <person name="Horton D.L."/>
            <person name="Alikhan N.-F."/>
            <person name="Baker D."/>
            <person name="Gharbi K."/>
            <person name="Hall N."/>
            <person name="Watson M."/>
            <person name="Adriaenssens E.M."/>
            <person name="Foster-Nyarko E."/>
            <person name="Jarju S."/>
            <person name="Secka A."/>
            <person name="Antonio M."/>
            <person name="Oren A."/>
            <person name="Chaudhuri R."/>
            <person name="La Ragione R.M."/>
            <person name="Hildebrand F."/>
            <person name="Pallen M.J."/>
        </authorList>
    </citation>
    <scope>NUCLEOTIDE SEQUENCE [LARGE SCALE GENOMIC DNA]</scope>
    <source>
        <strain evidence="8 9">Sa2BVA9</strain>
    </source>
</reference>
<dbReference type="InterPro" id="IPR029020">
    <property type="entry name" value="Ammonium/urea_transptr"/>
</dbReference>
<comment type="subcellular location">
    <subcellularLocation>
        <location evidence="1">Cell membrane</location>
        <topology evidence="1">Multi-pass membrane protein</topology>
    </subcellularLocation>
</comment>
<evidence type="ECO:0000256" key="3">
    <source>
        <dbReference type="ARBA" id="ARBA00022475"/>
    </source>
</evidence>
<keyword evidence="6 7" id="KW-0472">Membrane</keyword>
<dbReference type="InterPro" id="IPR004937">
    <property type="entry name" value="Urea_transporter"/>
</dbReference>
<accession>A0ABR8SXS6</accession>
<evidence type="ECO:0000256" key="4">
    <source>
        <dbReference type="ARBA" id="ARBA00022692"/>
    </source>
</evidence>
<dbReference type="RefSeq" id="WP_191799547.1">
    <property type="nucleotide sequence ID" value="NZ_JACSQL010000003.1"/>
</dbReference>
<feature type="transmembrane region" description="Helical" evidence="7">
    <location>
        <begin position="75"/>
        <end position="96"/>
    </location>
</feature>
<evidence type="ECO:0000313" key="9">
    <source>
        <dbReference type="Proteomes" id="UP000608071"/>
    </source>
</evidence>
<feature type="transmembrane region" description="Helical" evidence="7">
    <location>
        <begin position="287"/>
        <end position="306"/>
    </location>
</feature>
<keyword evidence="9" id="KW-1185">Reference proteome</keyword>
<gene>
    <name evidence="8" type="ORF">H9647_09535</name>
</gene>
<dbReference type="Proteomes" id="UP000608071">
    <property type="component" value="Unassembled WGS sequence"/>
</dbReference>
<comment type="similarity">
    <text evidence="2">Belongs to the urea transporter family.</text>
</comment>
<evidence type="ECO:0000313" key="8">
    <source>
        <dbReference type="EMBL" id="MBD7968306.1"/>
    </source>
</evidence>
<feature type="transmembrane region" description="Helical" evidence="7">
    <location>
        <begin position="234"/>
        <end position="254"/>
    </location>
</feature>
<keyword evidence="5 7" id="KW-1133">Transmembrane helix</keyword>
<proteinExistence type="inferred from homology"/>
<organism evidence="8 9">
    <name type="scientific">Paenibacillus gallinarum</name>
    <dbReference type="NCBI Taxonomy" id="2762232"/>
    <lineage>
        <taxon>Bacteria</taxon>
        <taxon>Bacillati</taxon>
        <taxon>Bacillota</taxon>
        <taxon>Bacilli</taxon>
        <taxon>Bacillales</taxon>
        <taxon>Paenibacillaceae</taxon>
        <taxon>Paenibacillus</taxon>
    </lineage>
</organism>
<evidence type="ECO:0000256" key="2">
    <source>
        <dbReference type="ARBA" id="ARBA00005914"/>
    </source>
</evidence>
<comment type="caution">
    <text evidence="8">The sequence shown here is derived from an EMBL/GenBank/DDBJ whole genome shotgun (WGS) entry which is preliminary data.</text>
</comment>
<evidence type="ECO:0000256" key="5">
    <source>
        <dbReference type="ARBA" id="ARBA00022989"/>
    </source>
</evidence>
<dbReference type="PANTHER" id="PTHR10464">
    <property type="entry name" value="UREA TRANSPORTER"/>
    <property type="match status" value="1"/>
</dbReference>
<dbReference type="Gene3D" id="1.10.3430.10">
    <property type="entry name" value="Ammonium transporter AmtB like domains"/>
    <property type="match status" value="1"/>
</dbReference>